<dbReference type="Pfam" id="PF00144">
    <property type="entry name" value="Beta-lactamase"/>
    <property type="match status" value="1"/>
</dbReference>
<organism evidence="3 4">
    <name type="scientific">Moelleriella libera RCEF 2490</name>
    <dbReference type="NCBI Taxonomy" id="1081109"/>
    <lineage>
        <taxon>Eukaryota</taxon>
        <taxon>Fungi</taxon>
        <taxon>Dikarya</taxon>
        <taxon>Ascomycota</taxon>
        <taxon>Pezizomycotina</taxon>
        <taxon>Sordariomycetes</taxon>
        <taxon>Hypocreomycetidae</taxon>
        <taxon>Hypocreales</taxon>
        <taxon>Clavicipitaceae</taxon>
        <taxon>Moelleriella</taxon>
    </lineage>
</organism>
<evidence type="ECO:0000313" key="3">
    <source>
        <dbReference type="EMBL" id="KZZ91158.1"/>
    </source>
</evidence>
<dbReference type="EMBL" id="AZGY01000019">
    <property type="protein sequence ID" value="KZZ91158.1"/>
    <property type="molecule type" value="Genomic_DNA"/>
</dbReference>
<sequence>MSIPPSEVEHALPSFPARLLGSGGAITVVRDGSTGGQRVWGSADLEAKIPMTPETMMPICSISKQLFCALALDLQRDRSDAGDAGRRRRRAAAAAAAILPQARRAAAPSGLRDDRALTTLWGARPEDAFSMARLTSLHFAPGTEYSYADTDPQLLGRILERGGPGGSGTAAGAAQPFEVAAAAPTTTTTTTTTTASAHRPAGVLAGDVP</sequence>
<keyword evidence="4" id="KW-1185">Reference proteome</keyword>
<feature type="domain" description="Beta-lactamase-related" evidence="2">
    <location>
        <begin position="22"/>
        <end position="161"/>
    </location>
</feature>
<proteinExistence type="predicted"/>
<dbReference type="Proteomes" id="UP000078544">
    <property type="component" value="Unassembled WGS sequence"/>
</dbReference>
<feature type="region of interest" description="Disordered" evidence="1">
    <location>
        <begin position="186"/>
        <end position="209"/>
    </location>
</feature>
<gene>
    <name evidence="3" type="ORF">AAL_06899</name>
</gene>
<dbReference type="SUPFAM" id="SSF56601">
    <property type="entry name" value="beta-lactamase/transpeptidase-like"/>
    <property type="match status" value="1"/>
</dbReference>
<name>A0A167YCJ8_9HYPO</name>
<dbReference type="InterPro" id="IPR012338">
    <property type="entry name" value="Beta-lactam/transpept-like"/>
</dbReference>
<dbReference type="InterPro" id="IPR050789">
    <property type="entry name" value="Diverse_Enzym_Activities"/>
</dbReference>
<evidence type="ECO:0000259" key="2">
    <source>
        <dbReference type="Pfam" id="PF00144"/>
    </source>
</evidence>
<evidence type="ECO:0000313" key="4">
    <source>
        <dbReference type="Proteomes" id="UP000078544"/>
    </source>
</evidence>
<dbReference type="Gene3D" id="3.40.710.10">
    <property type="entry name" value="DD-peptidase/beta-lactamase superfamily"/>
    <property type="match status" value="1"/>
</dbReference>
<evidence type="ECO:0000256" key="1">
    <source>
        <dbReference type="SAM" id="MobiDB-lite"/>
    </source>
</evidence>
<dbReference type="OrthoDB" id="5946976at2759"/>
<dbReference type="AlphaFoldDB" id="A0A167YCJ8"/>
<comment type="caution">
    <text evidence="3">The sequence shown here is derived from an EMBL/GenBank/DDBJ whole genome shotgun (WGS) entry which is preliminary data.</text>
</comment>
<feature type="compositionally biased region" description="Low complexity" evidence="1">
    <location>
        <begin position="186"/>
        <end position="195"/>
    </location>
</feature>
<protein>
    <submittedName>
        <fullName evidence="3">Beta-lactamase/transpeptidase-like protein</fullName>
    </submittedName>
</protein>
<dbReference type="PANTHER" id="PTHR43283">
    <property type="entry name" value="BETA-LACTAMASE-RELATED"/>
    <property type="match status" value="1"/>
</dbReference>
<accession>A0A167YCJ8</accession>
<dbReference type="InterPro" id="IPR001466">
    <property type="entry name" value="Beta-lactam-related"/>
</dbReference>
<reference evidence="3 4" key="1">
    <citation type="journal article" date="2016" name="Genome Biol. Evol.">
        <title>Divergent and convergent evolution of fungal pathogenicity.</title>
        <authorList>
            <person name="Shang Y."/>
            <person name="Xiao G."/>
            <person name="Zheng P."/>
            <person name="Cen K."/>
            <person name="Zhan S."/>
            <person name="Wang C."/>
        </authorList>
    </citation>
    <scope>NUCLEOTIDE SEQUENCE [LARGE SCALE GENOMIC DNA]</scope>
    <source>
        <strain evidence="3 4">RCEF 2490</strain>
    </source>
</reference>